<keyword evidence="1" id="KW-0472">Membrane</keyword>
<keyword evidence="1" id="KW-1133">Transmembrane helix</keyword>
<dbReference type="InterPro" id="IPR012495">
    <property type="entry name" value="TadE-like_dom"/>
</dbReference>
<evidence type="ECO:0000259" key="2">
    <source>
        <dbReference type="Pfam" id="PF07811"/>
    </source>
</evidence>
<keyword evidence="4" id="KW-1185">Reference proteome</keyword>
<evidence type="ECO:0000313" key="4">
    <source>
        <dbReference type="Proteomes" id="UP000279959"/>
    </source>
</evidence>
<dbReference type="EMBL" id="AP018664">
    <property type="protein sequence ID" value="BBD97977.1"/>
    <property type="molecule type" value="Genomic_DNA"/>
</dbReference>
<feature type="domain" description="TadE-like" evidence="2">
    <location>
        <begin position="16"/>
        <end position="57"/>
    </location>
</feature>
<feature type="transmembrane region" description="Helical" evidence="1">
    <location>
        <begin position="12"/>
        <end position="34"/>
    </location>
</feature>
<dbReference type="KEGG" id="sami:SAMIE_1014780"/>
<accession>A0A494W5Z6</accession>
<dbReference type="RefSeq" id="WP_066697413.1">
    <property type="nucleotide sequence ID" value="NZ_AP018664.1"/>
</dbReference>
<reference evidence="3 4" key="1">
    <citation type="submission" date="2018-05" db="EMBL/GenBank/DDBJ databases">
        <title>Complete Genome Sequence of the Nonylphenol-Degrading Bacterium Sphingobium amiense DSM 16289T.</title>
        <authorList>
            <person name="Ootsuka M."/>
            <person name="Nishizawa T."/>
            <person name="Ohta H."/>
        </authorList>
    </citation>
    <scope>NUCLEOTIDE SEQUENCE [LARGE SCALE GENOMIC DNA]</scope>
    <source>
        <strain evidence="3 4">DSM 16289</strain>
    </source>
</reference>
<organism evidence="3 4">
    <name type="scientific">Sphingobium amiense</name>
    <dbReference type="NCBI Taxonomy" id="135719"/>
    <lineage>
        <taxon>Bacteria</taxon>
        <taxon>Pseudomonadati</taxon>
        <taxon>Pseudomonadota</taxon>
        <taxon>Alphaproteobacteria</taxon>
        <taxon>Sphingomonadales</taxon>
        <taxon>Sphingomonadaceae</taxon>
        <taxon>Sphingobium</taxon>
    </lineage>
</organism>
<name>A0A494W5Z6_9SPHN</name>
<dbReference type="Pfam" id="PF07811">
    <property type="entry name" value="TadE"/>
    <property type="match status" value="1"/>
</dbReference>
<dbReference type="AlphaFoldDB" id="A0A494W5Z6"/>
<sequence>MRRPILIDALRRHLAGMAAVEFALTAPVLILMFLGTFQVTDAVGAKRKLGIATRAIADLTTQYTSISSSEADSILQSSNQIMAPYNAAPGTFVVSQIYVSPAGAATVQWSRARNGTARTTGASVTLPTGVAQNDSYVILAESSYPYTPTVGLAIVPTITMNEQIYMYPRLSDSVNLQ</sequence>
<proteinExistence type="predicted"/>
<dbReference type="Proteomes" id="UP000279959">
    <property type="component" value="Chromosome"/>
</dbReference>
<evidence type="ECO:0000313" key="3">
    <source>
        <dbReference type="EMBL" id="BBD97977.1"/>
    </source>
</evidence>
<evidence type="ECO:0000256" key="1">
    <source>
        <dbReference type="SAM" id="Phobius"/>
    </source>
</evidence>
<gene>
    <name evidence="3" type="ORF">SAMIE_1014780</name>
</gene>
<keyword evidence="1" id="KW-0812">Transmembrane</keyword>
<protein>
    <submittedName>
        <fullName evidence="3">Pilus assembly protein</fullName>
    </submittedName>
</protein>